<name>A0A2H9VT33_9SPHI</name>
<dbReference type="Proteomes" id="UP000242687">
    <property type="component" value="Unassembled WGS sequence"/>
</dbReference>
<dbReference type="AlphaFoldDB" id="A0A2H9VT33"/>
<protein>
    <recommendedName>
        <fullName evidence="3">Protein involved in gliding motility RemB</fullName>
    </recommendedName>
</protein>
<keyword evidence="2" id="KW-1185">Reference proteome</keyword>
<evidence type="ECO:0008006" key="3">
    <source>
        <dbReference type="Google" id="ProtNLM"/>
    </source>
</evidence>
<gene>
    <name evidence="1" type="ORF">CLV57_0974</name>
</gene>
<dbReference type="EMBL" id="PGFJ01000001">
    <property type="protein sequence ID" value="PJJ83976.1"/>
    <property type="molecule type" value="Genomic_DNA"/>
</dbReference>
<dbReference type="Gene3D" id="2.40.160.130">
    <property type="entry name" value="Capsule assembly protein Wzi"/>
    <property type="match status" value="1"/>
</dbReference>
<sequence>MKRIYLSIILLTLIVTVTKAQVQYQPYSYQFYQKFNADAYSTKTRFHTSLKPFLIDDSVLQRRYQELINYGKDTTVKHSWVHRKIFNEHLIEVNDKEYTFFADYLTDITAGRDISGKKSVWRNTRGFQLGGTIGKNFYFYSAGYENQAVFPDYYRQYIDQVGVVPGQAFDRSFSEKDEKDWSNVIALVSYTPAKFLNVTLGHDRNFIGDGYRSQLLSDNASPYPFLKLTGSLGNVKYMTMWAYMTDPASPQVSYVNGYRKKWGAFHYLDWSVTNRLSLGFFESIIWAERDGDGNYRGFDFNYANPIIFLRPAEASIGSPDNALIGFTGKYKLTDGIAAYGQFILDEFESKSFFSNPGSSRNKYAFQIGVRGANLFKVKNLNYLVEYNSARPYTYSEQTSLTNYSQQGESLAHPFGANYRETVGLLNYSYKRFDFSGQVNYARYGLDVDATNYGKDIFKSYVYPAKANGNFIGQGLATDMIYLNGRVAYILNPKYNLRLEAGLTFRSEKNTLFNDKTTMVVFALRSSFRHLYEDISRYRAY</sequence>
<evidence type="ECO:0000313" key="1">
    <source>
        <dbReference type="EMBL" id="PJJ83976.1"/>
    </source>
</evidence>
<reference evidence="1 2" key="1">
    <citation type="submission" date="2017-11" db="EMBL/GenBank/DDBJ databases">
        <title>Genomic Encyclopedia of Archaeal and Bacterial Type Strains, Phase II (KMG-II): From Individual Species to Whole Genera.</title>
        <authorList>
            <person name="Goeker M."/>
        </authorList>
    </citation>
    <scope>NUCLEOTIDE SEQUENCE [LARGE SCALE GENOMIC DNA]</scope>
    <source>
        <strain evidence="1 2">DSM 28175</strain>
    </source>
</reference>
<dbReference type="RefSeq" id="WP_100340198.1">
    <property type="nucleotide sequence ID" value="NZ_PGFJ01000001.1"/>
</dbReference>
<evidence type="ECO:0000313" key="2">
    <source>
        <dbReference type="Proteomes" id="UP000242687"/>
    </source>
</evidence>
<dbReference type="OrthoDB" id="9808260at2"/>
<organism evidence="1 2">
    <name type="scientific">Mucilaginibacter auburnensis</name>
    <dbReference type="NCBI Taxonomy" id="1457233"/>
    <lineage>
        <taxon>Bacteria</taxon>
        <taxon>Pseudomonadati</taxon>
        <taxon>Bacteroidota</taxon>
        <taxon>Sphingobacteriia</taxon>
        <taxon>Sphingobacteriales</taxon>
        <taxon>Sphingobacteriaceae</taxon>
        <taxon>Mucilaginibacter</taxon>
    </lineage>
</organism>
<comment type="caution">
    <text evidence="1">The sequence shown here is derived from an EMBL/GenBank/DDBJ whole genome shotgun (WGS) entry which is preliminary data.</text>
</comment>
<dbReference type="InterPro" id="IPR038636">
    <property type="entry name" value="Wzi_sf"/>
</dbReference>
<proteinExistence type="predicted"/>
<accession>A0A2H9VT33</accession>